<dbReference type="SUPFAM" id="SSF56112">
    <property type="entry name" value="Protein kinase-like (PK-like)"/>
    <property type="match status" value="1"/>
</dbReference>
<keyword evidence="2" id="KW-0418">Kinase</keyword>
<accession>A0A8H6SKX3</accession>
<dbReference type="OrthoDB" id="5987198at2759"/>
<dbReference type="Gene3D" id="1.10.510.10">
    <property type="entry name" value="Transferase(Phosphotransferase) domain 1"/>
    <property type="match status" value="1"/>
</dbReference>
<dbReference type="GO" id="GO:0005524">
    <property type="term" value="F:ATP binding"/>
    <property type="evidence" value="ECO:0007669"/>
    <property type="project" value="InterPro"/>
</dbReference>
<dbReference type="GeneID" id="59346106"/>
<protein>
    <submittedName>
        <fullName evidence="2">Protein kinase domain-containing protein</fullName>
    </submittedName>
</protein>
<evidence type="ECO:0000313" key="3">
    <source>
        <dbReference type="Proteomes" id="UP000636479"/>
    </source>
</evidence>
<dbReference type="PROSITE" id="PS50011">
    <property type="entry name" value="PROTEIN_KINASE_DOM"/>
    <property type="match status" value="1"/>
</dbReference>
<dbReference type="GO" id="GO:0004672">
    <property type="term" value="F:protein kinase activity"/>
    <property type="evidence" value="ECO:0007669"/>
    <property type="project" value="InterPro"/>
</dbReference>
<reference evidence="2" key="1">
    <citation type="submission" date="2020-05" db="EMBL/GenBank/DDBJ databases">
        <title>Mycena genomes resolve the evolution of fungal bioluminescence.</title>
        <authorList>
            <person name="Tsai I.J."/>
        </authorList>
    </citation>
    <scope>NUCLEOTIDE SEQUENCE</scope>
    <source>
        <strain evidence="2">171206Taipei</strain>
    </source>
</reference>
<comment type="caution">
    <text evidence="2">The sequence shown here is derived from an EMBL/GenBank/DDBJ whole genome shotgun (WGS) entry which is preliminary data.</text>
</comment>
<dbReference type="AlphaFoldDB" id="A0A8H6SKX3"/>
<dbReference type="EMBL" id="JACAZF010000006">
    <property type="protein sequence ID" value="KAF7301234.1"/>
    <property type="molecule type" value="Genomic_DNA"/>
</dbReference>
<dbReference type="InterPro" id="IPR000719">
    <property type="entry name" value="Prot_kinase_dom"/>
</dbReference>
<evidence type="ECO:0000313" key="2">
    <source>
        <dbReference type="EMBL" id="KAF7301234.1"/>
    </source>
</evidence>
<proteinExistence type="predicted"/>
<evidence type="ECO:0000259" key="1">
    <source>
        <dbReference type="PROSITE" id="PS50011"/>
    </source>
</evidence>
<sequence>MSAFALHRQTHELYWFERRAFLETAGYRLRPKFNPEYIPNAGWWALREYEAVHFKSSIMDAHRIVDNKPVMFKTVRSSVHPDEVEIALMFSSPPLAANPRNHCIPILDVLQDPEDAQKQILVMPRFIEFSVPKFDTVGEVVDCFRQIFEGIEFMHENFVAHRDCCYFNIVQDPTLLFPVGYHPIHTWQDPEARNRANHITRTECWPRYYLIDFGLSKKYDPADGPPLEDIILAGDKSPPEHKTLFACNPFPTDIYFLGNLLKEDFLYPPEDSKKARFPHSIRPSLRFLEPLVKEMTLPDPSMRPTIGEVRRRFDELCSGLSEWQLRRPGQRHSFGPLQLIRQLTRTLLRVHPLPRRTLVLSDSGSLELSKTMRDFYTQTQLEKINNGSLPNDLDA</sequence>
<gene>
    <name evidence="2" type="ORF">MIND_00688200</name>
</gene>
<keyword evidence="2" id="KW-0808">Transferase</keyword>
<dbReference type="SMART" id="SM00220">
    <property type="entry name" value="S_TKc"/>
    <property type="match status" value="1"/>
</dbReference>
<name>A0A8H6SKX3_9AGAR</name>
<feature type="domain" description="Protein kinase" evidence="1">
    <location>
        <begin position="1"/>
        <end position="316"/>
    </location>
</feature>
<dbReference type="RefSeq" id="XP_037219234.1">
    <property type="nucleotide sequence ID" value="XM_037363590.1"/>
</dbReference>
<dbReference type="Proteomes" id="UP000636479">
    <property type="component" value="Unassembled WGS sequence"/>
</dbReference>
<dbReference type="InterPro" id="IPR011009">
    <property type="entry name" value="Kinase-like_dom_sf"/>
</dbReference>
<keyword evidence="3" id="KW-1185">Reference proteome</keyword>
<organism evidence="2 3">
    <name type="scientific">Mycena indigotica</name>
    <dbReference type="NCBI Taxonomy" id="2126181"/>
    <lineage>
        <taxon>Eukaryota</taxon>
        <taxon>Fungi</taxon>
        <taxon>Dikarya</taxon>
        <taxon>Basidiomycota</taxon>
        <taxon>Agaricomycotina</taxon>
        <taxon>Agaricomycetes</taxon>
        <taxon>Agaricomycetidae</taxon>
        <taxon>Agaricales</taxon>
        <taxon>Marasmiineae</taxon>
        <taxon>Mycenaceae</taxon>
        <taxon>Mycena</taxon>
    </lineage>
</organism>